<dbReference type="PANTHER" id="PTHR43481">
    <property type="entry name" value="FRUCTOSE-1-PHOSPHATE PHOSPHATASE"/>
    <property type="match status" value="1"/>
</dbReference>
<dbReference type="AlphaFoldDB" id="A0A2P8E5S3"/>
<dbReference type="InterPro" id="IPR051806">
    <property type="entry name" value="HAD-like_SPP"/>
</dbReference>
<dbReference type="Gene3D" id="3.40.50.1000">
    <property type="entry name" value="HAD superfamily/HAD-like"/>
    <property type="match status" value="1"/>
</dbReference>
<feature type="compositionally biased region" description="Low complexity" evidence="1">
    <location>
        <begin position="266"/>
        <end position="278"/>
    </location>
</feature>
<keyword evidence="2" id="KW-0378">Hydrolase</keyword>
<keyword evidence="3" id="KW-1185">Reference proteome</keyword>
<dbReference type="Pfam" id="PF00702">
    <property type="entry name" value="Hydrolase"/>
    <property type="match status" value="1"/>
</dbReference>
<dbReference type="Proteomes" id="UP000243528">
    <property type="component" value="Unassembled WGS sequence"/>
</dbReference>
<dbReference type="GO" id="GO:0050308">
    <property type="term" value="F:sugar-phosphatase activity"/>
    <property type="evidence" value="ECO:0007669"/>
    <property type="project" value="TreeGrafter"/>
</dbReference>
<dbReference type="SFLD" id="SFLDS00003">
    <property type="entry name" value="Haloacid_Dehalogenase"/>
    <property type="match status" value="1"/>
</dbReference>
<accession>A0A2P8E5S3</accession>
<dbReference type="PANTHER" id="PTHR43481:SF4">
    <property type="entry name" value="GLYCEROL-1-PHOSPHATE PHOSPHOHYDROLASE 1-RELATED"/>
    <property type="match status" value="1"/>
</dbReference>
<organism evidence="2 3">
    <name type="scientific">Haloactinopolyspora alba</name>
    <dbReference type="NCBI Taxonomy" id="648780"/>
    <lineage>
        <taxon>Bacteria</taxon>
        <taxon>Bacillati</taxon>
        <taxon>Actinomycetota</taxon>
        <taxon>Actinomycetes</taxon>
        <taxon>Jiangellales</taxon>
        <taxon>Jiangellaceae</taxon>
        <taxon>Haloactinopolyspora</taxon>
    </lineage>
</organism>
<dbReference type="SFLD" id="SFLDG01129">
    <property type="entry name" value="C1.5:_HAD__Beta-PGM__Phosphata"/>
    <property type="match status" value="1"/>
</dbReference>
<protein>
    <submittedName>
        <fullName evidence="2">HAD superfamily hydrolase (TIGR01509 family)</fullName>
    </submittedName>
</protein>
<dbReference type="InterPro" id="IPR036412">
    <property type="entry name" value="HAD-like_sf"/>
</dbReference>
<sequence>MCDGNAMSTHSATLYLDRIDAIVFDTDGVVTDTAREHAAAWKQTFDAFLLRHAKGTGEQPTVFDAHTDYLRYVDGRPRDEGVRSYLASLGITLPETGGRDSIAALAEEKTQRFAAEINRHGVIAFPSSVDLLRELRQLGVPTAVVSSSRHCRDVLRAANVVDLFSVRVDGFDMERLGIKAKPEPGLFVEAAARLGVPVGRCAIIEDSLTGVEAGRRGAFGVVIGVDRHGDVCGEMYEHGAHVVVSSLADISLVNPPQRGASAPEGTTRTSSASTNANR</sequence>
<dbReference type="Gene3D" id="1.10.150.240">
    <property type="entry name" value="Putative phosphatase, domain 2"/>
    <property type="match status" value="1"/>
</dbReference>
<evidence type="ECO:0000256" key="1">
    <source>
        <dbReference type="SAM" id="MobiDB-lite"/>
    </source>
</evidence>
<evidence type="ECO:0000313" key="3">
    <source>
        <dbReference type="Proteomes" id="UP000243528"/>
    </source>
</evidence>
<dbReference type="EMBL" id="PYGE01000005">
    <property type="protein sequence ID" value="PSL04808.1"/>
    <property type="molecule type" value="Genomic_DNA"/>
</dbReference>
<dbReference type="SUPFAM" id="SSF56784">
    <property type="entry name" value="HAD-like"/>
    <property type="match status" value="1"/>
</dbReference>
<comment type="caution">
    <text evidence="2">The sequence shown here is derived from an EMBL/GenBank/DDBJ whole genome shotgun (WGS) entry which is preliminary data.</text>
</comment>
<name>A0A2P8E5S3_9ACTN</name>
<evidence type="ECO:0000313" key="2">
    <source>
        <dbReference type="EMBL" id="PSL04808.1"/>
    </source>
</evidence>
<dbReference type="InterPro" id="IPR006439">
    <property type="entry name" value="HAD-SF_hydro_IA"/>
</dbReference>
<dbReference type="InterPro" id="IPR023214">
    <property type="entry name" value="HAD_sf"/>
</dbReference>
<reference evidence="2 3" key="1">
    <citation type="submission" date="2018-03" db="EMBL/GenBank/DDBJ databases">
        <title>Genomic Encyclopedia of Archaeal and Bacterial Type Strains, Phase II (KMG-II): from individual species to whole genera.</title>
        <authorList>
            <person name="Goeker M."/>
        </authorList>
    </citation>
    <scope>NUCLEOTIDE SEQUENCE [LARGE SCALE GENOMIC DNA]</scope>
    <source>
        <strain evidence="2 3">DSM 45211</strain>
    </source>
</reference>
<gene>
    <name evidence="2" type="ORF">CLV30_105275</name>
</gene>
<dbReference type="InterPro" id="IPR023198">
    <property type="entry name" value="PGP-like_dom2"/>
</dbReference>
<dbReference type="NCBIfam" id="TIGR01509">
    <property type="entry name" value="HAD-SF-IA-v3"/>
    <property type="match status" value="1"/>
</dbReference>
<feature type="region of interest" description="Disordered" evidence="1">
    <location>
        <begin position="254"/>
        <end position="278"/>
    </location>
</feature>
<proteinExistence type="predicted"/>